<sequence>MAEIQQQLSNTNSHVTSLDKMVGALAFLEKNTRGQPGLESYQISINKDGILGALKARKEKEAIKANKHVTAWKIRFLGKFLQPPMISKKRGTCNPAQGERVFKDLTSLALTANHGKPISFTLNISTIPQTLIKALPFSLNISFLPSPLKDQKTTIPFTLNILALLTVCPSLLPTPHITIHLPKHFPYDSIKAVPWNYGPTVEENGVITELRTEIISAHVTQGQGITRSERIYARSTPVDIRGVQRSGLVRFSLKIGGPCRFCI</sequence>
<dbReference type="AlphaFoldDB" id="A0A835C298"/>
<dbReference type="Proteomes" id="UP000634136">
    <property type="component" value="Unassembled WGS sequence"/>
</dbReference>
<gene>
    <name evidence="1" type="ORF">G2W53_014214</name>
</gene>
<reference evidence="1" key="1">
    <citation type="submission" date="2020-09" db="EMBL/GenBank/DDBJ databases">
        <title>Genome-Enabled Discovery of Anthraquinone Biosynthesis in Senna tora.</title>
        <authorList>
            <person name="Kang S.-H."/>
            <person name="Pandey R.P."/>
            <person name="Lee C.-M."/>
            <person name="Sim J.-S."/>
            <person name="Jeong J.-T."/>
            <person name="Choi B.-S."/>
            <person name="Jung M."/>
            <person name="Ginzburg D."/>
            <person name="Zhao K."/>
            <person name="Won S.Y."/>
            <person name="Oh T.-J."/>
            <person name="Yu Y."/>
            <person name="Kim N.-H."/>
            <person name="Lee O.R."/>
            <person name="Lee T.-H."/>
            <person name="Bashyal P."/>
            <person name="Kim T.-S."/>
            <person name="Lee W.-H."/>
            <person name="Kawkins C."/>
            <person name="Kim C.-K."/>
            <person name="Kim J.S."/>
            <person name="Ahn B.O."/>
            <person name="Rhee S.Y."/>
            <person name="Sohng J.K."/>
        </authorList>
    </citation>
    <scope>NUCLEOTIDE SEQUENCE</scope>
    <source>
        <tissue evidence="1">Leaf</tissue>
    </source>
</reference>
<name>A0A835C298_9FABA</name>
<accession>A0A835C298</accession>
<keyword evidence="2" id="KW-1185">Reference proteome</keyword>
<dbReference type="EMBL" id="JAAIUW010000005">
    <property type="protein sequence ID" value="KAF7831881.1"/>
    <property type="molecule type" value="Genomic_DNA"/>
</dbReference>
<evidence type="ECO:0000313" key="2">
    <source>
        <dbReference type="Proteomes" id="UP000634136"/>
    </source>
</evidence>
<comment type="caution">
    <text evidence="1">The sequence shown here is derived from an EMBL/GenBank/DDBJ whole genome shotgun (WGS) entry which is preliminary data.</text>
</comment>
<evidence type="ECO:0000313" key="1">
    <source>
        <dbReference type="EMBL" id="KAF7831881.1"/>
    </source>
</evidence>
<proteinExistence type="predicted"/>
<organism evidence="1 2">
    <name type="scientific">Senna tora</name>
    <dbReference type="NCBI Taxonomy" id="362788"/>
    <lineage>
        <taxon>Eukaryota</taxon>
        <taxon>Viridiplantae</taxon>
        <taxon>Streptophyta</taxon>
        <taxon>Embryophyta</taxon>
        <taxon>Tracheophyta</taxon>
        <taxon>Spermatophyta</taxon>
        <taxon>Magnoliopsida</taxon>
        <taxon>eudicotyledons</taxon>
        <taxon>Gunneridae</taxon>
        <taxon>Pentapetalae</taxon>
        <taxon>rosids</taxon>
        <taxon>fabids</taxon>
        <taxon>Fabales</taxon>
        <taxon>Fabaceae</taxon>
        <taxon>Caesalpinioideae</taxon>
        <taxon>Cassia clade</taxon>
        <taxon>Senna</taxon>
    </lineage>
</organism>
<protein>
    <submittedName>
        <fullName evidence="1">Uncharacterized protein</fullName>
    </submittedName>
</protein>